<evidence type="ECO:0000313" key="3">
    <source>
        <dbReference type="Proteomes" id="UP000053467"/>
    </source>
</evidence>
<dbReference type="Gene3D" id="3.40.50.1460">
    <property type="match status" value="1"/>
</dbReference>
<dbReference type="AlphaFoldDB" id="A0A101I2B5"/>
<dbReference type="InterPro" id="IPR001769">
    <property type="entry name" value="Gingipain"/>
</dbReference>
<sequence>MKKVLSLTFLLFFLSIFPYRLNLENDKKSFEVQFKPFGKKFIFNYDKNFLLIHQKDIEIEKLKFLTLSLGYQFIDVVNDDPSCAKVKNIIDSIKSIKKVTAIILIGDENRINPYRGFFNPYTLKSFPSDLYFSNPFVDSSFVIISRIPVSNQEQFDIFVEKLKNFLSDSSNFEFVFTAPFYDNNKDSTEDYLYFTYPYFINRVLKGKIYGETNSPFPKYTYTYEKLPDSLLFPYYNWIYELSSLNLKDKNFIFTYRGHGNPISSVMPDFSLNNIQYLNFSKNGIFLFFSCLMGNFDKLISGYERSFSESLLVSEKNAILTISSSSETFYQYNNYMMNKFFDFLDDNSFKLETTEKETLFLDLYRKLIFSFMNYAGYNDYSVSQVLSYNIFGFPILNLKKNPSSKPFSFKESIDISDSILTIEILRPCKINIFSKERIIDTFNFNNETTFYYKLFNIKPNSFYYISSYLNGVLFVDSFFVKNDILSIDTFFFSDNSGNSNRLIEEGEPIQIFFKTNKNSYSNVDIFSTDCEIVEGVILDGEFFKTTVKTLKGAYNLKLTISIDSSNFYFVFPVNRFRIVIDSMNCQETSIFYKDEDYQFGVSVSSFGIFPQEKLKLKFIEKNYSVSIDSIILNTPFEHNILWNYFRFFADTNFIKVVYSNGFIYDTITYKVFTTKRHSLFLYDPLNNYQNSDFVSFLKDSLDISLTLSDKIDSTLTYSSYIFSFGLYPKLHHITSEESNLIENLASRNVPLLVEGGDVFGYDREGIRIMELFNINKSFDGNTLYKGTVLNLTPLNIDLLYDTTSNYMDYYETPQPLLSFSNRYYGSIKNNRIAQSPLLKYFKHIDLNLLYYFYTIFLLDFEEGVSFKETIDISTNQSLEIFSTVKNPQILLCEFPDNLIDSVKFEDGRAIKGLGKKFVKIFVKRNSPPFQTKIFFSTGFKEYPLYLKYTPYIQTKNKKFKKKENISELKDKIYFDKIGRRVFKNQLKSLNIYFTEDKKLLILKK</sequence>
<organism evidence="2 3">
    <name type="scientific">candidate division TA06 bacterium 34_109</name>
    <dbReference type="NCBI Taxonomy" id="1635277"/>
    <lineage>
        <taxon>Bacteria</taxon>
        <taxon>Bacteria division TA06</taxon>
    </lineage>
</organism>
<dbReference type="GO" id="GO:0008234">
    <property type="term" value="F:cysteine-type peptidase activity"/>
    <property type="evidence" value="ECO:0007669"/>
    <property type="project" value="InterPro"/>
</dbReference>
<feature type="domain" description="Gingipain" evidence="1">
    <location>
        <begin position="95"/>
        <end position="348"/>
    </location>
</feature>
<evidence type="ECO:0000313" key="2">
    <source>
        <dbReference type="EMBL" id="KUK87707.1"/>
    </source>
</evidence>
<dbReference type="Proteomes" id="UP000053467">
    <property type="component" value="Unassembled WGS sequence"/>
</dbReference>
<dbReference type="EMBL" id="LGGX01000003">
    <property type="protein sequence ID" value="KUK87707.1"/>
    <property type="molecule type" value="Genomic_DNA"/>
</dbReference>
<evidence type="ECO:0000259" key="1">
    <source>
        <dbReference type="Pfam" id="PF01364"/>
    </source>
</evidence>
<accession>A0A101I2B5</accession>
<protein>
    <recommendedName>
        <fullName evidence="1">Gingipain domain-containing protein</fullName>
    </recommendedName>
</protein>
<dbReference type="InterPro" id="IPR029030">
    <property type="entry name" value="Caspase-like_dom_sf"/>
</dbReference>
<proteinExistence type="predicted"/>
<comment type="caution">
    <text evidence="2">The sequence shown here is derived from an EMBL/GenBank/DDBJ whole genome shotgun (WGS) entry which is preliminary data.</text>
</comment>
<dbReference type="SUPFAM" id="SSF52129">
    <property type="entry name" value="Caspase-like"/>
    <property type="match status" value="1"/>
</dbReference>
<dbReference type="Pfam" id="PF01364">
    <property type="entry name" value="Peptidase_C25"/>
    <property type="match status" value="1"/>
</dbReference>
<name>A0A101I2B5_UNCT6</name>
<reference evidence="3" key="1">
    <citation type="journal article" date="2015" name="MBio">
        <title>Genome-Resolved Metagenomic Analysis Reveals Roles for Candidate Phyla and Other Microbial Community Members in Biogeochemical Transformations in Oil Reservoirs.</title>
        <authorList>
            <person name="Hu P."/>
            <person name="Tom L."/>
            <person name="Singh A."/>
            <person name="Thomas B.C."/>
            <person name="Baker B.J."/>
            <person name="Piceno Y.M."/>
            <person name="Andersen G.L."/>
            <person name="Banfield J.F."/>
        </authorList>
    </citation>
    <scope>NUCLEOTIDE SEQUENCE [LARGE SCALE GENOMIC DNA]</scope>
</reference>
<dbReference type="GO" id="GO:0006508">
    <property type="term" value="P:proteolysis"/>
    <property type="evidence" value="ECO:0007669"/>
    <property type="project" value="InterPro"/>
</dbReference>
<gene>
    <name evidence="2" type="ORF">XE03_0598</name>
</gene>